<dbReference type="InterPro" id="IPR036291">
    <property type="entry name" value="NAD(P)-bd_dom_sf"/>
</dbReference>
<dbReference type="InterPro" id="IPR000683">
    <property type="entry name" value="Gfo/Idh/MocA-like_OxRdtase_N"/>
</dbReference>
<dbReference type="EC" id="1.1.1.18" evidence="3"/>
<feature type="domain" description="GFO/IDH/MocA-like oxidoreductase" evidence="2">
    <location>
        <begin position="132"/>
        <end position="256"/>
    </location>
</feature>
<dbReference type="GO" id="GO:0000166">
    <property type="term" value="F:nucleotide binding"/>
    <property type="evidence" value="ECO:0007669"/>
    <property type="project" value="InterPro"/>
</dbReference>
<keyword evidence="4" id="KW-1185">Reference proteome</keyword>
<evidence type="ECO:0000313" key="3">
    <source>
        <dbReference type="EMBL" id="TWU21388.1"/>
    </source>
</evidence>
<dbReference type="RefSeq" id="WP_146452850.1">
    <property type="nucleotide sequence ID" value="NZ_SJPS01000010.1"/>
</dbReference>
<evidence type="ECO:0000313" key="4">
    <source>
        <dbReference type="Proteomes" id="UP000318437"/>
    </source>
</evidence>
<dbReference type="PANTHER" id="PTHR43377">
    <property type="entry name" value="BILIVERDIN REDUCTASE A"/>
    <property type="match status" value="1"/>
</dbReference>
<dbReference type="GO" id="GO:0050112">
    <property type="term" value="F:inositol 2-dehydrogenase (NAD+) activity"/>
    <property type="evidence" value="ECO:0007669"/>
    <property type="project" value="UniProtKB-EC"/>
</dbReference>
<gene>
    <name evidence="3" type="primary">iolG_11</name>
    <name evidence="3" type="ORF">Pla144_46090</name>
</gene>
<dbReference type="EMBL" id="SJPS01000010">
    <property type="protein sequence ID" value="TWU21388.1"/>
    <property type="molecule type" value="Genomic_DNA"/>
</dbReference>
<dbReference type="InterPro" id="IPR051450">
    <property type="entry name" value="Gfo/Idh/MocA_Oxidoreductases"/>
</dbReference>
<dbReference type="Gene3D" id="3.40.50.720">
    <property type="entry name" value="NAD(P)-binding Rossmann-like Domain"/>
    <property type="match status" value="1"/>
</dbReference>
<name>A0A5C6CAY9_9BACT</name>
<accession>A0A5C6CAY9</accession>
<protein>
    <submittedName>
        <fullName evidence="3">Inositol 2-dehydrogenase/D-chiro-inositol 3-dehydrogenase</fullName>
        <ecNumber evidence="3">1.1.1.18</ecNumber>
    </submittedName>
</protein>
<dbReference type="AlphaFoldDB" id="A0A5C6CAY9"/>
<comment type="caution">
    <text evidence="3">The sequence shown here is derived from an EMBL/GenBank/DDBJ whole genome shotgun (WGS) entry which is preliminary data.</text>
</comment>
<proteinExistence type="predicted"/>
<dbReference type="Pfam" id="PF22725">
    <property type="entry name" value="GFO_IDH_MocA_C3"/>
    <property type="match status" value="1"/>
</dbReference>
<keyword evidence="3" id="KW-0560">Oxidoreductase</keyword>
<evidence type="ECO:0000259" key="2">
    <source>
        <dbReference type="Pfam" id="PF22725"/>
    </source>
</evidence>
<dbReference type="InterPro" id="IPR055170">
    <property type="entry name" value="GFO_IDH_MocA-like_dom"/>
</dbReference>
<feature type="domain" description="Gfo/Idh/MocA-like oxidoreductase N-terminal" evidence="1">
    <location>
        <begin position="4"/>
        <end position="124"/>
    </location>
</feature>
<dbReference type="SUPFAM" id="SSF51735">
    <property type="entry name" value="NAD(P)-binding Rossmann-fold domains"/>
    <property type="match status" value="1"/>
</dbReference>
<reference evidence="3 4" key="1">
    <citation type="submission" date="2019-02" db="EMBL/GenBank/DDBJ databases">
        <title>Deep-cultivation of Planctomycetes and their phenomic and genomic characterization uncovers novel biology.</title>
        <authorList>
            <person name="Wiegand S."/>
            <person name="Jogler M."/>
            <person name="Boedeker C."/>
            <person name="Pinto D."/>
            <person name="Vollmers J."/>
            <person name="Rivas-Marin E."/>
            <person name="Kohn T."/>
            <person name="Peeters S.H."/>
            <person name="Heuer A."/>
            <person name="Rast P."/>
            <person name="Oberbeckmann S."/>
            <person name="Bunk B."/>
            <person name="Jeske O."/>
            <person name="Meyerdierks A."/>
            <person name="Storesund J.E."/>
            <person name="Kallscheuer N."/>
            <person name="Luecker S."/>
            <person name="Lage O.M."/>
            <person name="Pohl T."/>
            <person name="Merkel B.J."/>
            <person name="Hornburger P."/>
            <person name="Mueller R.-W."/>
            <person name="Bruemmer F."/>
            <person name="Labrenz M."/>
            <person name="Spormann A.M."/>
            <person name="Op Den Camp H."/>
            <person name="Overmann J."/>
            <person name="Amann R."/>
            <person name="Jetten M.S.M."/>
            <person name="Mascher T."/>
            <person name="Medema M.H."/>
            <person name="Devos D.P."/>
            <person name="Kaster A.-K."/>
            <person name="Ovreas L."/>
            <person name="Rohde M."/>
            <person name="Galperin M.Y."/>
            <person name="Jogler C."/>
        </authorList>
    </citation>
    <scope>NUCLEOTIDE SEQUENCE [LARGE SCALE GENOMIC DNA]</scope>
    <source>
        <strain evidence="3 4">Pla144</strain>
    </source>
</reference>
<dbReference type="Pfam" id="PF01408">
    <property type="entry name" value="GFO_IDH_MocA"/>
    <property type="match status" value="1"/>
</dbReference>
<evidence type="ECO:0000259" key="1">
    <source>
        <dbReference type="Pfam" id="PF01408"/>
    </source>
</evidence>
<organism evidence="3 4">
    <name type="scientific">Bythopirellula polymerisocia</name>
    <dbReference type="NCBI Taxonomy" id="2528003"/>
    <lineage>
        <taxon>Bacteria</taxon>
        <taxon>Pseudomonadati</taxon>
        <taxon>Planctomycetota</taxon>
        <taxon>Planctomycetia</taxon>
        <taxon>Pirellulales</taxon>
        <taxon>Lacipirellulaceae</taxon>
        <taxon>Bythopirellula</taxon>
    </lineage>
</organism>
<dbReference type="OrthoDB" id="9815825at2"/>
<dbReference type="PANTHER" id="PTHR43377:SF1">
    <property type="entry name" value="BILIVERDIN REDUCTASE A"/>
    <property type="match status" value="1"/>
</dbReference>
<sequence length="343" mass="38266">MNSIRFCLIGTGRAGLLHARNLRDRLKGADLVAVCDSNPSTLNQCGDELDVDLRFADYREAVRHAEVDAVVIVTPTFLHREIACEAANQGKHVFLEKPMAISIDECLAINEAVKVNDVKLQIGFMRRFDESYLKAKELLDSGKLGRVMVIRSTGRGPGLPPPWIYNLEKSNGILAEVNSHDFDSIRWLADSEFTRVYAEAENFKCLDAKEEWPDFYDNAVATVRFTNGAIGTVNGTCPCHYGYDARMEILCENGVLVIGSIEQHGLTEVLCDGKVIGRAVKSWRNLFKDAYQSEMKHFIECINEDRQPRVSGVDGLKAVEVVVAANQSILKRQSIEIGERETV</sequence>
<dbReference type="SUPFAM" id="SSF55347">
    <property type="entry name" value="Glyceraldehyde-3-phosphate dehydrogenase-like, C-terminal domain"/>
    <property type="match status" value="1"/>
</dbReference>
<dbReference type="Proteomes" id="UP000318437">
    <property type="component" value="Unassembled WGS sequence"/>
</dbReference>
<dbReference type="Gene3D" id="3.30.360.10">
    <property type="entry name" value="Dihydrodipicolinate Reductase, domain 2"/>
    <property type="match status" value="1"/>
</dbReference>